<evidence type="ECO:0000313" key="4">
    <source>
        <dbReference type="EMBL" id="QLI80629.1"/>
    </source>
</evidence>
<dbReference type="Pfam" id="PF00023">
    <property type="entry name" value="Ank"/>
    <property type="match status" value="1"/>
</dbReference>
<dbReference type="SMART" id="SM00248">
    <property type="entry name" value="ANK"/>
    <property type="match status" value="5"/>
</dbReference>
<evidence type="ECO:0000256" key="1">
    <source>
        <dbReference type="ARBA" id="ARBA00022737"/>
    </source>
</evidence>
<dbReference type="PANTHER" id="PTHR24201:SF16">
    <property type="entry name" value="ANKYRIN-1-LIKE-RELATED"/>
    <property type="match status" value="1"/>
</dbReference>
<feature type="repeat" description="ANK" evidence="3">
    <location>
        <begin position="136"/>
        <end position="168"/>
    </location>
</feature>
<dbReference type="PROSITE" id="PS50297">
    <property type="entry name" value="ANK_REP_REGION"/>
    <property type="match status" value="2"/>
</dbReference>
<dbReference type="InterPro" id="IPR050776">
    <property type="entry name" value="Ank_Repeat/CDKN_Inhibitor"/>
</dbReference>
<dbReference type="Gene3D" id="1.25.40.20">
    <property type="entry name" value="Ankyrin repeat-containing domain"/>
    <property type="match status" value="2"/>
</dbReference>
<dbReference type="RefSeq" id="WP_180307769.1">
    <property type="nucleotide sequence ID" value="NZ_CP058952.1"/>
</dbReference>
<organism evidence="4 5">
    <name type="scientific">Chitinibacter fontanus</name>
    <dbReference type="NCBI Taxonomy" id="1737446"/>
    <lineage>
        <taxon>Bacteria</taxon>
        <taxon>Pseudomonadati</taxon>
        <taxon>Pseudomonadota</taxon>
        <taxon>Betaproteobacteria</taxon>
        <taxon>Neisseriales</taxon>
        <taxon>Chitinibacteraceae</taxon>
        <taxon>Chitinibacter</taxon>
    </lineage>
</organism>
<dbReference type="Pfam" id="PF12796">
    <property type="entry name" value="Ank_2"/>
    <property type="match status" value="1"/>
</dbReference>
<sequence length="291" mass="32583">MDTTQRLQSLLKPEEVPHHILAQYPHLAERVAQLWGTQAMDIFLNDLFFDRRGSRQGFSPEVMHELFMIQSRHNQLFPPKEVSGIWSENELATDELRAELATYEIPRLIEAAKAGELDLILQALSHGVYIESADQQGLTMLWWAARYGHRELIMTLLKARAAVAVVDEYGCQAIHWLAAHDLVSVLEEIIQHGADLNALDFAGMTPLMHAVRRGRVSAAGALLRLGAAVNAQDQQGMSALHFAAEAGTGRLLELLMAYHADPELQNCQQKTALDLIEQKSDSVRLKMYLLC</sequence>
<dbReference type="AlphaFoldDB" id="A0A7D5ZEZ2"/>
<accession>A0A7D5ZEZ2</accession>
<keyword evidence="5" id="KW-1185">Reference proteome</keyword>
<evidence type="ECO:0000256" key="2">
    <source>
        <dbReference type="ARBA" id="ARBA00023043"/>
    </source>
</evidence>
<keyword evidence="2 3" id="KW-0040">ANK repeat</keyword>
<reference evidence="4 5" key="1">
    <citation type="journal article" date="2016" name="Int. J. Syst. Evol. Microbiol.">
        <title>Chitinibacter fontanus sp. nov., isolated from a spring.</title>
        <authorList>
            <person name="Sheu S.Y."/>
            <person name="Li Y.S."/>
            <person name="Young C.C."/>
            <person name="Chen W.M."/>
        </authorList>
    </citation>
    <scope>NUCLEOTIDE SEQUENCE [LARGE SCALE GENOMIC DNA]</scope>
    <source>
        <strain evidence="4 5">STM-7</strain>
    </source>
</reference>
<protein>
    <submittedName>
        <fullName evidence="4">Ankyrin repeat domain-containing protein</fullName>
    </submittedName>
</protein>
<dbReference type="PROSITE" id="PS50088">
    <property type="entry name" value="ANK_REPEAT"/>
    <property type="match status" value="4"/>
</dbReference>
<gene>
    <name evidence="4" type="ORF">HZU75_03275</name>
</gene>
<dbReference type="KEGG" id="cfon:HZU75_03275"/>
<dbReference type="InterPro" id="IPR002110">
    <property type="entry name" value="Ankyrin_rpt"/>
</dbReference>
<dbReference type="PANTHER" id="PTHR24201">
    <property type="entry name" value="ANK_REP_REGION DOMAIN-CONTAINING PROTEIN"/>
    <property type="match status" value="1"/>
</dbReference>
<name>A0A7D5ZEZ2_9NEIS</name>
<dbReference type="EMBL" id="CP058952">
    <property type="protein sequence ID" value="QLI80629.1"/>
    <property type="molecule type" value="Genomic_DNA"/>
</dbReference>
<evidence type="ECO:0000313" key="5">
    <source>
        <dbReference type="Proteomes" id="UP000510822"/>
    </source>
</evidence>
<dbReference type="Proteomes" id="UP000510822">
    <property type="component" value="Chromosome"/>
</dbReference>
<keyword evidence="1" id="KW-0677">Repeat</keyword>
<proteinExistence type="predicted"/>
<feature type="repeat" description="ANK" evidence="3">
    <location>
        <begin position="202"/>
        <end position="234"/>
    </location>
</feature>
<evidence type="ECO:0000256" key="3">
    <source>
        <dbReference type="PROSITE-ProRule" id="PRU00023"/>
    </source>
</evidence>
<feature type="repeat" description="ANK" evidence="3">
    <location>
        <begin position="235"/>
        <end position="267"/>
    </location>
</feature>
<feature type="repeat" description="ANK" evidence="3">
    <location>
        <begin position="169"/>
        <end position="201"/>
    </location>
</feature>
<dbReference type="SUPFAM" id="SSF48403">
    <property type="entry name" value="Ankyrin repeat"/>
    <property type="match status" value="1"/>
</dbReference>
<dbReference type="InterPro" id="IPR036770">
    <property type="entry name" value="Ankyrin_rpt-contain_sf"/>
</dbReference>